<name>A0A1C3RF37_9PROT</name>
<comment type="subcellular location">
    <subcellularLocation>
        <location evidence="5">Cytoplasm</location>
    </subcellularLocation>
</comment>
<dbReference type="InterPro" id="IPR006464">
    <property type="entry name" value="AcTrfase_RimI/Ard1"/>
</dbReference>
<keyword evidence="2 5" id="KW-0963">Cytoplasm</keyword>
<dbReference type="PROSITE" id="PS51186">
    <property type="entry name" value="GNAT"/>
    <property type="match status" value="1"/>
</dbReference>
<proteinExistence type="inferred from homology"/>
<protein>
    <recommendedName>
        <fullName evidence="5">[Ribosomal protein bS18]-alanine N-acetyltransferase</fullName>
        <ecNumber evidence="5">2.3.1.266</ecNumber>
    </recommendedName>
</protein>
<dbReference type="GO" id="GO:0008999">
    <property type="term" value="F:protein-N-terminal-alanine acetyltransferase activity"/>
    <property type="evidence" value="ECO:0007669"/>
    <property type="project" value="UniProtKB-EC"/>
</dbReference>
<comment type="function">
    <text evidence="5">Acetylates the N-terminal alanine of ribosomal protein bS18.</text>
</comment>
<evidence type="ECO:0000313" key="8">
    <source>
        <dbReference type="Proteomes" id="UP000231658"/>
    </source>
</evidence>
<comment type="similarity">
    <text evidence="1 5">Belongs to the acetyltransferase family. RimI subfamily.</text>
</comment>
<dbReference type="Gene3D" id="3.40.630.30">
    <property type="match status" value="1"/>
</dbReference>
<keyword evidence="8" id="KW-1185">Reference proteome</keyword>
<evidence type="ECO:0000256" key="1">
    <source>
        <dbReference type="ARBA" id="ARBA00005395"/>
    </source>
</evidence>
<dbReference type="EMBL" id="FLYE01000005">
    <property type="protein sequence ID" value="SCA55879.1"/>
    <property type="molecule type" value="Genomic_DNA"/>
</dbReference>
<dbReference type="CDD" id="cd04301">
    <property type="entry name" value="NAT_SF"/>
    <property type="match status" value="1"/>
</dbReference>
<dbReference type="PANTHER" id="PTHR43420:SF12">
    <property type="entry name" value="N-ACETYLTRANSFERASE DOMAIN-CONTAINING PROTEIN"/>
    <property type="match status" value="1"/>
</dbReference>
<reference evidence="7 8" key="1">
    <citation type="submission" date="2016-07" db="EMBL/GenBank/DDBJ databases">
        <authorList>
            <person name="Lefevre C.T."/>
        </authorList>
    </citation>
    <scope>NUCLEOTIDE SEQUENCE [LARGE SCALE GENOMIC DNA]</scope>
    <source>
        <strain evidence="7">PR1</strain>
    </source>
</reference>
<dbReference type="STRING" id="1867952.MTBPR1_130075"/>
<evidence type="ECO:0000256" key="5">
    <source>
        <dbReference type="RuleBase" id="RU363094"/>
    </source>
</evidence>
<keyword evidence="4" id="KW-0012">Acyltransferase</keyword>
<dbReference type="InterPro" id="IPR016181">
    <property type="entry name" value="Acyl_CoA_acyltransferase"/>
</dbReference>
<evidence type="ECO:0000256" key="3">
    <source>
        <dbReference type="ARBA" id="ARBA00022679"/>
    </source>
</evidence>
<dbReference type="OrthoDB" id="9804026at2"/>
<accession>A0A1C3RF37</accession>
<dbReference type="AlphaFoldDB" id="A0A1C3RF37"/>
<evidence type="ECO:0000256" key="4">
    <source>
        <dbReference type="ARBA" id="ARBA00023315"/>
    </source>
</evidence>
<dbReference type="RefSeq" id="WP_069186576.1">
    <property type="nucleotide sequence ID" value="NZ_FLYE01000005.1"/>
</dbReference>
<evidence type="ECO:0000259" key="6">
    <source>
        <dbReference type="PROSITE" id="PS51186"/>
    </source>
</evidence>
<evidence type="ECO:0000313" key="7">
    <source>
        <dbReference type="EMBL" id="SCA55879.1"/>
    </source>
</evidence>
<dbReference type="InterPro" id="IPR000182">
    <property type="entry name" value="GNAT_dom"/>
</dbReference>
<feature type="domain" description="N-acetyltransferase" evidence="6">
    <location>
        <begin position="1"/>
        <end position="143"/>
    </location>
</feature>
<dbReference type="Proteomes" id="UP000231658">
    <property type="component" value="Unassembled WGS sequence"/>
</dbReference>
<dbReference type="GO" id="GO:0005737">
    <property type="term" value="C:cytoplasm"/>
    <property type="evidence" value="ECO:0007669"/>
    <property type="project" value="UniProtKB-SubCell"/>
</dbReference>
<dbReference type="Pfam" id="PF00583">
    <property type="entry name" value="Acetyltransf_1"/>
    <property type="match status" value="1"/>
</dbReference>
<evidence type="ECO:0000256" key="2">
    <source>
        <dbReference type="ARBA" id="ARBA00022490"/>
    </source>
</evidence>
<dbReference type="InterPro" id="IPR050680">
    <property type="entry name" value="YpeA/RimI_acetyltransf"/>
</dbReference>
<organism evidence="7 8">
    <name type="scientific">Candidatus Terasakiella magnetica</name>
    <dbReference type="NCBI Taxonomy" id="1867952"/>
    <lineage>
        <taxon>Bacteria</taxon>
        <taxon>Pseudomonadati</taxon>
        <taxon>Pseudomonadota</taxon>
        <taxon>Alphaproteobacteria</taxon>
        <taxon>Rhodospirillales</taxon>
        <taxon>Terasakiellaceae</taxon>
        <taxon>Terasakiella</taxon>
    </lineage>
</organism>
<keyword evidence="3 7" id="KW-0808">Transferase</keyword>
<dbReference type="PANTHER" id="PTHR43420">
    <property type="entry name" value="ACETYLTRANSFERASE"/>
    <property type="match status" value="1"/>
</dbReference>
<sequence length="143" mass="16318">MRLEVLHIAHSEMIAHLHKESFDENWSIQAFADLVGLPATFGFMAHLQDQPAGFILCQGDEVEAEIITIATSPDFRRQGLAKALLRQACEKTKRMFLEVDEMNKGAIVFYKTMGFSQIARRKNYYTHSKAPKTDALVMERKND</sequence>
<comment type="catalytic activity">
    <reaction evidence="5">
        <text>N-terminal L-alanyl-[ribosomal protein bS18] + acetyl-CoA = N-terminal N(alpha)-acetyl-L-alanyl-[ribosomal protein bS18] + CoA + H(+)</text>
        <dbReference type="Rhea" id="RHEA:43756"/>
        <dbReference type="Rhea" id="RHEA-COMP:10676"/>
        <dbReference type="Rhea" id="RHEA-COMP:10677"/>
        <dbReference type="ChEBI" id="CHEBI:15378"/>
        <dbReference type="ChEBI" id="CHEBI:57287"/>
        <dbReference type="ChEBI" id="CHEBI:57288"/>
        <dbReference type="ChEBI" id="CHEBI:64718"/>
        <dbReference type="ChEBI" id="CHEBI:83683"/>
        <dbReference type="EC" id="2.3.1.266"/>
    </reaction>
</comment>
<gene>
    <name evidence="7" type="ORF">MTBPR1_130075</name>
</gene>
<dbReference type="EC" id="2.3.1.266" evidence="5"/>
<dbReference type="SUPFAM" id="SSF55729">
    <property type="entry name" value="Acyl-CoA N-acyltransferases (Nat)"/>
    <property type="match status" value="1"/>
</dbReference>
<dbReference type="NCBIfam" id="TIGR01575">
    <property type="entry name" value="rimI"/>
    <property type="match status" value="1"/>
</dbReference>